<dbReference type="Pfam" id="PF25539">
    <property type="entry name" value="Bestrophin_2"/>
    <property type="match status" value="2"/>
</dbReference>
<feature type="compositionally biased region" description="Low complexity" evidence="8">
    <location>
        <begin position="249"/>
        <end position="260"/>
    </location>
</feature>
<dbReference type="Proteomes" id="UP000294933">
    <property type="component" value="Unassembled WGS sequence"/>
</dbReference>
<name>A0A4Y7PVB4_9AGAM</name>
<feature type="transmembrane region" description="Helical" evidence="9">
    <location>
        <begin position="36"/>
        <end position="58"/>
    </location>
</feature>
<keyword evidence="6" id="KW-0406">Ion transport</keyword>
<dbReference type="AlphaFoldDB" id="A0A4Y7PVB4"/>
<keyword evidence="7 9" id="KW-0472">Membrane</keyword>
<proteinExistence type="predicted"/>
<feature type="transmembrane region" description="Helical" evidence="9">
    <location>
        <begin position="70"/>
        <end position="90"/>
    </location>
</feature>
<feature type="transmembrane region" description="Helical" evidence="9">
    <location>
        <begin position="411"/>
        <end position="430"/>
    </location>
</feature>
<protein>
    <submittedName>
        <fullName evidence="10">UPF0187-domain-containing protein</fullName>
    </submittedName>
</protein>
<comment type="subcellular location">
    <subcellularLocation>
        <location evidence="1">Cell membrane</location>
        <topology evidence="1">Multi-pass membrane protein</topology>
    </subcellularLocation>
</comment>
<evidence type="ECO:0000256" key="5">
    <source>
        <dbReference type="ARBA" id="ARBA00022989"/>
    </source>
</evidence>
<dbReference type="PANTHER" id="PTHR33281">
    <property type="entry name" value="UPF0187 PROTEIN YNEE"/>
    <property type="match status" value="1"/>
</dbReference>
<feature type="compositionally biased region" description="Polar residues" evidence="8">
    <location>
        <begin position="201"/>
        <end position="213"/>
    </location>
</feature>
<feature type="transmembrane region" description="Helical" evidence="9">
    <location>
        <begin position="436"/>
        <end position="455"/>
    </location>
</feature>
<dbReference type="STRING" id="50990.A0A4Y7PVB4"/>
<sequence length="540" mass="60394">MERGDKRHPKPVATTGHYVVDPFDQPTKFLPSLMKALLATALFRCWHILLFFAGWATMITVINHTGIHNLTFNNILLSVVGTVLGFVISYRTTASFERYNEGRRYWSQIVLASRTIARAVWFHIPELLPETPADAGRSEEERRARTIIEKKTVINLVEAFSVAVKHYLRGEDGVFYEDLFHLVKFLPSYAFPAGLPTGRPSSVTSPYHTTAAQHQPGEPARTRSGSNTATSSAPHLPIKDESEGASNGHLKLSLPHLPLPNTTKSPKRKAFMSPLSPRSQHSQGHRKNKMSVGGDDEELILLPARMPPKYHLFDLFPFSLLVKCLTQRGRELKGKKAARYRAKLMNQSASIVTHNVPLEISLYLTSYVAALTARKSIDVATTNLIINNINLLTDALTGLERILTTPVPFSYSIHLWVVTIIYCLALPFQIYTALKWLTIPGTVIASFVFFGFLVAGEEIENPFGYDKNDLNMDHFTHGIIRSELIAITSRSPPDPADWAFSEFNDRLFSAGYGEHESVGITPEQWVKRGVMEMNSVLANV</sequence>
<feature type="compositionally biased region" description="Polar residues" evidence="8">
    <location>
        <begin position="223"/>
        <end position="233"/>
    </location>
</feature>
<dbReference type="EMBL" id="ML170201">
    <property type="protein sequence ID" value="TDL18988.1"/>
    <property type="molecule type" value="Genomic_DNA"/>
</dbReference>
<evidence type="ECO:0000256" key="2">
    <source>
        <dbReference type="ARBA" id="ARBA00022448"/>
    </source>
</evidence>
<evidence type="ECO:0000313" key="10">
    <source>
        <dbReference type="EMBL" id="TDL18988.1"/>
    </source>
</evidence>
<accession>A0A4Y7PVB4</accession>
<evidence type="ECO:0000313" key="11">
    <source>
        <dbReference type="Proteomes" id="UP000294933"/>
    </source>
</evidence>
<evidence type="ECO:0000256" key="4">
    <source>
        <dbReference type="ARBA" id="ARBA00022692"/>
    </source>
</evidence>
<keyword evidence="11" id="KW-1185">Reference proteome</keyword>
<dbReference type="GO" id="GO:0005886">
    <property type="term" value="C:plasma membrane"/>
    <property type="evidence" value="ECO:0007669"/>
    <property type="project" value="UniProtKB-SubCell"/>
</dbReference>
<evidence type="ECO:0000256" key="8">
    <source>
        <dbReference type="SAM" id="MobiDB-lite"/>
    </source>
</evidence>
<evidence type="ECO:0000256" key="6">
    <source>
        <dbReference type="ARBA" id="ARBA00023065"/>
    </source>
</evidence>
<organism evidence="10 11">
    <name type="scientific">Rickenella mellea</name>
    <dbReference type="NCBI Taxonomy" id="50990"/>
    <lineage>
        <taxon>Eukaryota</taxon>
        <taxon>Fungi</taxon>
        <taxon>Dikarya</taxon>
        <taxon>Basidiomycota</taxon>
        <taxon>Agaricomycotina</taxon>
        <taxon>Agaricomycetes</taxon>
        <taxon>Hymenochaetales</taxon>
        <taxon>Rickenellaceae</taxon>
        <taxon>Rickenella</taxon>
    </lineage>
</organism>
<dbReference type="GO" id="GO:0005254">
    <property type="term" value="F:chloride channel activity"/>
    <property type="evidence" value="ECO:0007669"/>
    <property type="project" value="InterPro"/>
</dbReference>
<reference evidence="10 11" key="1">
    <citation type="submission" date="2018-06" db="EMBL/GenBank/DDBJ databases">
        <title>A transcriptomic atlas of mushroom development highlights an independent origin of complex multicellularity.</title>
        <authorList>
            <consortium name="DOE Joint Genome Institute"/>
            <person name="Krizsan K."/>
            <person name="Almasi E."/>
            <person name="Merenyi Z."/>
            <person name="Sahu N."/>
            <person name="Viragh M."/>
            <person name="Koszo T."/>
            <person name="Mondo S."/>
            <person name="Kiss B."/>
            <person name="Balint B."/>
            <person name="Kues U."/>
            <person name="Barry K."/>
            <person name="Hegedus J.C."/>
            <person name="Henrissat B."/>
            <person name="Johnson J."/>
            <person name="Lipzen A."/>
            <person name="Ohm R."/>
            <person name="Nagy I."/>
            <person name="Pangilinan J."/>
            <person name="Yan J."/>
            <person name="Xiong Y."/>
            <person name="Grigoriev I.V."/>
            <person name="Hibbett D.S."/>
            <person name="Nagy L.G."/>
        </authorList>
    </citation>
    <scope>NUCLEOTIDE SEQUENCE [LARGE SCALE GENOMIC DNA]</scope>
    <source>
        <strain evidence="10 11">SZMC22713</strain>
    </source>
</reference>
<dbReference type="OrthoDB" id="1368at2759"/>
<feature type="region of interest" description="Disordered" evidence="8">
    <location>
        <begin position="201"/>
        <end position="292"/>
    </location>
</feature>
<keyword evidence="3" id="KW-1003">Cell membrane</keyword>
<keyword evidence="2" id="KW-0813">Transport</keyword>
<dbReference type="PANTHER" id="PTHR33281:SF19">
    <property type="entry name" value="VOLTAGE-DEPENDENT ANION CHANNEL-FORMING PROTEIN YNEE"/>
    <property type="match status" value="1"/>
</dbReference>
<evidence type="ECO:0000256" key="1">
    <source>
        <dbReference type="ARBA" id="ARBA00004651"/>
    </source>
</evidence>
<dbReference type="InterPro" id="IPR044669">
    <property type="entry name" value="YneE/VCCN1/2-like"/>
</dbReference>
<evidence type="ECO:0000256" key="3">
    <source>
        <dbReference type="ARBA" id="ARBA00022475"/>
    </source>
</evidence>
<gene>
    <name evidence="10" type="ORF">BD410DRAFT_792596</name>
</gene>
<keyword evidence="5 9" id="KW-1133">Transmembrane helix</keyword>
<dbReference type="VEuPathDB" id="FungiDB:BD410DRAFT_792596"/>
<evidence type="ECO:0000256" key="7">
    <source>
        <dbReference type="ARBA" id="ARBA00023136"/>
    </source>
</evidence>
<evidence type="ECO:0000256" key="9">
    <source>
        <dbReference type="SAM" id="Phobius"/>
    </source>
</evidence>
<keyword evidence="4 9" id="KW-0812">Transmembrane</keyword>